<dbReference type="PANTHER" id="PTHR10663">
    <property type="entry name" value="GUANYL-NUCLEOTIDE EXCHANGE FACTOR"/>
    <property type="match status" value="1"/>
</dbReference>
<evidence type="ECO:0000259" key="6">
    <source>
        <dbReference type="Pfam" id="PF09324"/>
    </source>
</evidence>
<keyword evidence="3" id="KW-0813">Transport</keyword>
<dbReference type="Pfam" id="PF12783">
    <property type="entry name" value="Sec7-like_HUS"/>
    <property type="match status" value="1"/>
</dbReference>
<dbReference type="InterPro" id="IPR032691">
    <property type="entry name" value="Mon2/Sec7/BIG1-like_HUS"/>
</dbReference>
<keyword evidence="11" id="KW-1185">Reference proteome</keyword>
<dbReference type="InterPro" id="IPR016024">
    <property type="entry name" value="ARM-type_fold"/>
</dbReference>
<dbReference type="GeneTree" id="ENSGT00390000013286"/>
<dbReference type="InterPro" id="IPR032817">
    <property type="entry name" value="Mon2_C"/>
</dbReference>
<organism evidence="10 11">
    <name type="scientific">Canis lupus dingo</name>
    <name type="common">dingo</name>
    <dbReference type="NCBI Taxonomy" id="286419"/>
    <lineage>
        <taxon>Eukaryota</taxon>
        <taxon>Metazoa</taxon>
        <taxon>Chordata</taxon>
        <taxon>Craniata</taxon>
        <taxon>Vertebrata</taxon>
        <taxon>Euteleostomi</taxon>
        <taxon>Mammalia</taxon>
        <taxon>Eutheria</taxon>
        <taxon>Laurasiatheria</taxon>
        <taxon>Carnivora</taxon>
        <taxon>Caniformia</taxon>
        <taxon>Canidae</taxon>
        <taxon>Canis</taxon>
    </lineage>
</organism>
<protein>
    <recommendedName>
        <fullName evidence="2">Protein MON2 homolog</fullName>
    </recommendedName>
</protein>
<evidence type="ECO:0000313" key="10">
    <source>
        <dbReference type="Ensembl" id="ENSCAFP00020028493.1"/>
    </source>
</evidence>
<reference evidence="10" key="1">
    <citation type="submission" date="2025-08" db="UniProtKB">
        <authorList>
            <consortium name="Ensembl"/>
        </authorList>
    </citation>
    <scope>IDENTIFICATION</scope>
</reference>
<evidence type="ECO:0000256" key="4">
    <source>
        <dbReference type="ARBA" id="ARBA00022927"/>
    </source>
</evidence>
<feature type="domain" description="Mon2 C-terminal" evidence="8">
    <location>
        <begin position="908"/>
        <end position="1684"/>
    </location>
</feature>
<evidence type="ECO:0000256" key="5">
    <source>
        <dbReference type="SAM" id="MobiDB-lite"/>
    </source>
</evidence>
<feature type="region of interest" description="Disordered" evidence="5">
    <location>
        <begin position="518"/>
        <end position="537"/>
    </location>
</feature>
<keyword evidence="4" id="KW-0653">Protein transport</keyword>
<dbReference type="Pfam" id="PF16213">
    <property type="entry name" value="DCB"/>
    <property type="match status" value="1"/>
</dbReference>
<dbReference type="SUPFAM" id="SSF48371">
    <property type="entry name" value="ARM repeat"/>
    <property type="match status" value="2"/>
</dbReference>
<evidence type="ECO:0000259" key="9">
    <source>
        <dbReference type="Pfam" id="PF16213"/>
    </source>
</evidence>
<dbReference type="GO" id="GO:0015031">
    <property type="term" value="P:protein transport"/>
    <property type="evidence" value="ECO:0007669"/>
    <property type="project" value="UniProtKB-KW"/>
</dbReference>
<dbReference type="InterPro" id="IPR032629">
    <property type="entry name" value="DCB_dom"/>
</dbReference>
<evidence type="ECO:0000313" key="11">
    <source>
        <dbReference type="Proteomes" id="UP000694391"/>
    </source>
</evidence>
<feature type="domain" description="Mon2/Sec7/BIG1-like HDS" evidence="6">
    <location>
        <begin position="825"/>
        <end position="904"/>
    </location>
</feature>
<evidence type="ECO:0000256" key="2">
    <source>
        <dbReference type="ARBA" id="ARBA00017134"/>
    </source>
</evidence>
<evidence type="ECO:0000256" key="1">
    <source>
        <dbReference type="ARBA" id="ARBA00008144"/>
    </source>
</evidence>
<dbReference type="Proteomes" id="UP000694391">
    <property type="component" value="Unplaced"/>
</dbReference>
<feature type="domain" description="Mon2/Sec7/BIG1-like dimerisation and cyclophilin-binding" evidence="9">
    <location>
        <begin position="9"/>
        <end position="184"/>
    </location>
</feature>
<accession>A0A8C0L9T0</accession>
<dbReference type="Pfam" id="PF09324">
    <property type="entry name" value="Sec7-like_HDS"/>
    <property type="match status" value="1"/>
</dbReference>
<proteinExistence type="inferred from homology"/>
<sequence length="1693" mass="187680">MSGTSSPEAVKKLLENMQSDLRALSLECKKKFPPVKEAAESGIIKVKTIAARNTEILAALKENSSEVVQPFLMGCGTKEPKITQLCLAAIQRLMSHEVVSETAAGNIINMLWQLMENSLEELKLLQTVLVLLTTNTVVHDESLSKAIVLCFRLHFTKDNITNNTAAATVRQVVTVVFERMVAEDERYRDIIEQPVLVQGNSNRRSVSTLKPCAKDAYMLFQDLCQLVNADAPYWLVGMTEMTRTFGLELLESVLNDFPQVFLQHQEFSFLLKERVCPLVIKLFSPNIKFRQGSSSSSSPAPVEKPYFPICMRLLRVVSVLIKQFYSLLVTECEIFLSLLVKFLDADKPQWLRAVAVESIHRLCVQPQLLRSFCQSYDMKQHSTKVFRDIVNALGSFIQSLFLVPPTGNPATTNQAGNNNSGGPVSTPANSGMLGIGGGVTLLPAFEYRGTWIPILTITVQGSAKATYLEMLDKVEPPTIPEGYAMSVAFHCLLDLVRGITSMIEGELGEVETECQTTTEAASSLTQSSEQQELQSTSDQMDKEIGISVWEEMVNACWCGLLAALSLLLDASTDEAATENILKAELTMAALCGRLGLVTSRDAFITAICKGSLPPHYALTVLNTTTAATLSNKSYSIQGQSVMMISPSSESHQQVVAVGQPLAVQPQGTVMHIFCTFLFVFHLVWILGLKPSSGGALKPGRAVEGPSTVLTTAVMTDLPVISNILSRLFESSQYLDDVSLHHLINALCSLSLEAMDMAYGNNKEPSLFAVAKLLETGLVNMHRIEILWRPLTGHLLEVCQHPNSRMREWGAEALTSLIKAGLTFNHDPPLSQNQRLQLLLLNPLKEMSSINHPDIRLKQLECVLQILQSQGDSLGPGWPLVLGVMGAIRNDQGESLIRTAFQCLQLVVTDFLPTMPCTCLQIVVDVAGSFGLHNQELNISLTSIGLLWNISDYFFQRGETIEKELDKEEAAQQKQAEEKGVVLNRPFHPAPPFDCLWLCLYAKLGELCVDPRPAVRKSAGQTLFSTIGAHGTLLQHSTWHTVIWKVLFHLLDRVRESSTTADKEKIESGGGNILIHHSRDTAEKQWAETWVLTLAGVARIFNTRRYLLQPLGDFSRAWDVLLDHIQSAALSKNNEVSLAALKSFQEILQIVSPVRDSEKPETPPAVNVPVPVLIGSISGPGLSRPFVRTDSIGERLGRYNSSEPPEVTDELEDLNLWWAAWNTWYRIGSESTKPPITFDKLTFIPSQPFLTALIQIFPALYQHIKTGFNMDDLQKLGVILHSAVSVPISSDASPFILPSYTEAVLTSLQEAVLTALDVLQKAICVGPENMQIMYPAIFDQLLAFVEFSCKPPQYGQLETKHIANAKYNQIQLFAPAEWVALNYVPFAERSLEVVVDLYQKTACHKAVVNEKVLQNIIKTLRVPLSLKYSCPSESTWKLAVSSLLKVLSIGLPVARQHASSGKFDSMWPELANTFEDFLFTKSIPPDNLSIQEFQRNESIDVEVVQLISTEILPYANFIPKEFVGQIMTMLNKGSIHSQSSSFTEAEIDIRLREEFSKMCFETLLQFSFSNKVTTPQEGYISRMALSVLLKRSQDVLHRYIEDERLSGKCPLPRQQVTEIIFVLKAVSTLIDSLKKTQPENVDGNTWAQVIALYPTLVECITCSSAEVCSALKEALVPFKDFMQPPASKVQNGES</sequence>
<name>A0A8C0L9T0_CANLU</name>
<evidence type="ECO:0000259" key="8">
    <source>
        <dbReference type="Pfam" id="PF16206"/>
    </source>
</evidence>
<dbReference type="Pfam" id="PF16206">
    <property type="entry name" value="Mon2_C"/>
    <property type="match status" value="1"/>
</dbReference>
<reference evidence="10" key="2">
    <citation type="submission" date="2025-09" db="UniProtKB">
        <authorList>
            <consortium name="Ensembl"/>
        </authorList>
    </citation>
    <scope>IDENTIFICATION</scope>
</reference>
<dbReference type="Ensembl" id="ENSCAFT00020032881.1">
    <property type="protein sequence ID" value="ENSCAFP00020028493.1"/>
    <property type="gene ID" value="ENSCAFG00020019669.1"/>
</dbReference>
<evidence type="ECO:0000259" key="7">
    <source>
        <dbReference type="Pfam" id="PF12783"/>
    </source>
</evidence>
<feature type="domain" description="Mon2/Sec7/BIG1-like HUS" evidence="7">
    <location>
        <begin position="212"/>
        <end position="385"/>
    </location>
</feature>
<evidence type="ECO:0000256" key="3">
    <source>
        <dbReference type="ARBA" id="ARBA00022448"/>
    </source>
</evidence>
<dbReference type="InterPro" id="IPR015403">
    <property type="entry name" value="Mon2/Sec7/BIG1-like_HDS"/>
</dbReference>
<comment type="similarity">
    <text evidence="1">Belongs to the MON2 family.</text>
</comment>
<gene>
    <name evidence="10" type="primary">MON2</name>
</gene>
<dbReference type="PANTHER" id="PTHR10663:SF333">
    <property type="entry name" value="PROTEIN MON2 HOMOLOG"/>
    <property type="match status" value="1"/>
</dbReference>